<keyword evidence="1" id="KW-0862">Zinc</keyword>
<accession>A0A0D0CJA0</accession>
<dbReference type="HOGENOM" id="CLU_591906_0_0_1"/>
<feature type="domain" description="CCHC-type" evidence="3">
    <location>
        <begin position="320"/>
        <end position="333"/>
    </location>
</feature>
<dbReference type="EMBL" id="KN834785">
    <property type="protein sequence ID" value="KIK58422.1"/>
    <property type="molecule type" value="Genomic_DNA"/>
</dbReference>
<reference evidence="4 5" key="1">
    <citation type="submission" date="2014-04" db="EMBL/GenBank/DDBJ databases">
        <title>Evolutionary Origins and Diversification of the Mycorrhizal Mutualists.</title>
        <authorList>
            <consortium name="DOE Joint Genome Institute"/>
            <consortium name="Mycorrhizal Genomics Consortium"/>
            <person name="Kohler A."/>
            <person name="Kuo A."/>
            <person name="Nagy L.G."/>
            <person name="Floudas D."/>
            <person name="Copeland A."/>
            <person name="Barry K.W."/>
            <person name="Cichocki N."/>
            <person name="Veneault-Fourrey C."/>
            <person name="LaButti K."/>
            <person name="Lindquist E.A."/>
            <person name="Lipzen A."/>
            <person name="Lundell T."/>
            <person name="Morin E."/>
            <person name="Murat C."/>
            <person name="Riley R."/>
            <person name="Ohm R."/>
            <person name="Sun H."/>
            <person name="Tunlid A."/>
            <person name="Henrissat B."/>
            <person name="Grigoriev I.V."/>
            <person name="Hibbett D.S."/>
            <person name="Martin F."/>
        </authorList>
    </citation>
    <scope>NUCLEOTIDE SEQUENCE [LARGE SCALE GENOMIC DNA]</scope>
    <source>
        <strain evidence="4 5">FD-317 M1</strain>
    </source>
</reference>
<evidence type="ECO:0000313" key="4">
    <source>
        <dbReference type="EMBL" id="KIK58422.1"/>
    </source>
</evidence>
<dbReference type="InterPro" id="IPR001878">
    <property type="entry name" value="Znf_CCHC"/>
</dbReference>
<dbReference type="GO" id="GO:0008270">
    <property type="term" value="F:zinc ion binding"/>
    <property type="evidence" value="ECO:0007669"/>
    <property type="project" value="UniProtKB-KW"/>
</dbReference>
<organism evidence="4 5">
    <name type="scientific">Collybiopsis luxurians FD-317 M1</name>
    <dbReference type="NCBI Taxonomy" id="944289"/>
    <lineage>
        <taxon>Eukaryota</taxon>
        <taxon>Fungi</taxon>
        <taxon>Dikarya</taxon>
        <taxon>Basidiomycota</taxon>
        <taxon>Agaricomycotina</taxon>
        <taxon>Agaricomycetes</taxon>
        <taxon>Agaricomycetidae</taxon>
        <taxon>Agaricales</taxon>
        <taxon>Marasmiineae</taxon>
        <taxon>Omphalotaceae</taxon>
        <taxon>Collybiopsis</taxon>
        <taxon>Collybiopsis luxurians</taxon>
    </lineage>
</organism>
<keyword evidence="5" id="KW-1185">Reference proteome</keyword>
<evidence type="ECO:0000313" key="5">
    <source>
        <dbReference type="Proteomes" id="UP000053593"/>
    </source>
</evidence>
<proteinExistence type="predicted"/>
<feature type="region of interest" description="Disordered" evidence="2">
    <location>
        <begin position="1"/>
        <end position="27"/>
    </location>
</feature>
<name>A0A0D0CJA0_9AGAR</name>
<sequence length="462" mass="52402">MSTNPLSKLPLKGSGKGPKFPEDATGSGVQDYIEEVEELVSDNTGINADDMKKEALLRYLPISVKRTWKALAGFENTQSYETYRKNILASYDHAEVVSVKGLNAMLRSYRHIRVSDLDRILDLNREMGPYNKGLVDTKIIANREIVQLVLGTIDEQLSASVWKKLVRAQLEKANVTPAANPTGHVWSADDPIGLKELLQELELQARLHDSRNRVMGSNNMNSHQVSNKTQADDIRVKEEQRESHLAHLKDVFAMVQKDSERCHKELIETMMKMHQEVLTQKVTPVYQPRAYSNNMNGSQGQQSFHARRRESEGMIRDIICWFCGEAGHLSGRCLVRQKYLDEGKIIIRGTNVCLPSGQIVYYTAGKDCQKVQVDQAIRDTRQSNLLRESLSEEDLAGTPLEELEAYVVALKERRRMTSLIQSLRLGEYEEDDEQEVQAVNMVQTRAQQARNSNLENASRQGF</sequence>
<gene>
    <name evidence="4" type="ORF">GYMLUDRAFT_246126</name>
</gene>
<dbReference type="OrthoDB" id="2999892at2759"/>
<evidence type="ECO:0000256" key="1">
    <source>
        <dbReference type="PROSITE-ProRule" id="PRU00047"/>
    </source>
</evidence>
<keyword evidence="1" id="KW-0479">Metal-binding</keyword>
<dbReference type="GO" id="GO:0003676">
    <property type="term" value="F:nucleic acid binding"/>
    <property type="evidence" value="ECO:0007669"/>
    <property type="project" value="InterPro"/>
</dbReference>
<protein>
    <submittedName>
        <fullName evidence="4">Unplaced genomic scaffold GYMLUscaffold_37, whole genome shotgun sequence</fullName>
    </submittedName>
</protein>
<keyword evidence="1" id="KW-0863">Zinc-finger</keyword>
<evidence type="ECO:0000259" key="3">
    <source>
        <dbReference type="PROSITE" id="PS50158"/>
    </source>
</evidence>
<evidence type="ECO:0000256" key="2">
    <source>
        <dbReference type="SAM" id="MobiDB-lite"/>
    </source>
</evidence>
<feature type="compositionally biased region" description="Low complexity" evidence="2">
    <location>
        <begin position="1"/>
        <end position="13"/>
    </location>
</feature>
<dbReference type="AlphaFoldDB" id="A0A0D0CJA0"/>
<dbReference type="PROSITE" id="PS50158">
    <property type="entry name" value="ZF_CCHC"/>
    <property type="match status" value="1"/>
</dbReference>
<dbReference type="Proteomes" id="UP000053593">
    <property type="component" value="Unassembled WGS sequence"/>
</dbReference>